<protein>
    <recommendedName>
        <fullName evidence="2">Protein kinase domain-containing protein</fullName>
    </recommendedName>
</protein>
<evidence type="ECO:0000256" key="1">
    <source>
        <dbReference type="SAM" id="Phobius"/>
    </source>
</evidence>
<reference evidence="3 4" key="1">
    <citation type="submission" date="2023-12" db="EMBL/GenBank/DDBJ databases">
        <title>Description of new species of Mycobacterium terrae complex isolated from sewage at the Sao Paulo Zoological Park Foundation in Brazil.</title>
        <authorList>
            <person name="Romagnoli C.L."/>
            <person name="Conceicao E.C."/>
            <person name="Machado E."/>
            <person name="Barreto L.B.P.F."/>
            <person name="Sharma A."/>
            <person name="Silva N.M."/>
            <person name="Marques L.E."/>
            <person name="Juliana M.A."/>
            <person name="Lourenco M.C.S."/>
            <person name="Digiampietri L.A."/>
            <person name="Suffys P.N."/>
            <person name="Viana-Niero C."/>
        </authorList>
    </citation>
    <scope>NUCLEOTIDE SEQUENCE [LARGE SCALE GENOMIC DNA]</scope>
    <source>
        <strain evidence="3 4">MYC123</strain>
    </source>
</reference>
<name>A0ABU5YQI7_9MYCO</name>
<evidence type="ECO:0000313" key="4">
    <source>
        <dbReference type="Proteomes" id="UP001299046"/>
    </source>
</evidence>
<gene>
    <name evidence="3" type="ORF">KV112_21845</name>
</gene>
<evidence type="ECO:0000259" key="2">
    <source>
        <dbReference type="PROSITE" id="PS50011"/>
    </source>
</evidence>
<accession>A0ABU5YQI7</accession>
<sequence length="414" mass="44610">MSDADPRIEGARLGSGEPVRLAPLLASAGEGAVYEVAGHPEWVAKIFHPTLNELPSKLDKVAAMVQSPPPGTVQPNGFVVLTWPTELVVGQSGPIGYVMPRIDTATSVEIHTMSNPVNRMDPLPSAPQWTRNADWNHLVNTAANLCLAVEVVHRVDAVIGDFQERNILVSDTTEVSLVDCDSMQFTDRSGQRYLCGVGRPEFTAPELAGHNLREFPREQTSDLFALAVHIHQLLMAGNHPFFRGTWTGSGEQPDALSLARIGNWAGGPNSQLRTHPLAPPIGFLPEEIQRMFVRAFTDGVQNPAARPSAAEWRAALLRIRLGRCGTGQHQIPAGAGCPWCAIDAERSARRGRQARALPPRMTVAGGRPPPALPQPVSNKAQLIVIGIWTAVAVVLILTVFIVWAILSGASSFGL</sequence>
<dbReference type="Proteomes" id="UP001299046">
    <property type="component" value="Unassembled WGS sequence"/>
</dbReference>
<dbReference type="InterPro" id="IPR000719">
    <property type="entry name" value="Prot_kinase_dom"/>
</dbReference>
<dbReference type="Gene3D" id="1.10.510.10">
    <property type="entry name" value="Transferase(Phosphotransferase) domain 1"/>
    <property type="match status" value="1"/>
</dbReference>
<dbReference type="SUPFAM" id="SSF56112">
    <property type="entry name" value="Protein kinase-like (PK-like)"/>
    <property type="match status" value="1"/>
</dbReference>
<comment type="caution">
    <text evidence="3">The sequence shown here is derived from an EMBL/GenBank/DDBJ whole genome shotgun (WGS) entry which is preliminary data.</text>
</comment>
<dbReference type="PROSITE" id="PS50011">
    <property type="entry name" value="PROTEIN_KINASE_DOM"/>
    <property type="match status" value="1"/>
</dbReference>
<keyword evidence="1" id="KW-0812">Transmembrane</keyword>
<keyword evidence="4" id="KW-1185">Reference proteome</keyword>
<organism evidence="3 4">
    <name type="scientific">[Mycobacterium] zoologicum</name>
    <dbReference type="NCBI Taxonomy" id="2872311"/>
    <lineage>
        <taxon>Bacteria</taxon>
        <taxon>Bacillati</taxon>
        <taxon>Actinomycetota</taxon>
        <taxon>Actinomycetes</taxon>
        <taxon>Mycobacteriales</taxon>
        <taxon>Mycobacteriaceae</taxon>
        <taxon>Mycolicibacter</taxon>
    </lineage>
</organism>
<evidence type="ECO:0000313" key="3">
    <source>
        <dbReference type="EMBL" id="MEB3052339.1"/>
    </source>
</evidence>
<dbReference type="EMBL" id="JAYJJT010000043">
    <property type="protein sequence ID" value="MEB3052339.1"/>
    <property type="molecule type" value="Genomic_DNA"/>
</dbReference>
<dbReference type="RefSeq" id="WP_225400396.1">
    <property type="nucleotide sequence ID" value="NZ_JAYJJS010000004.1"/>
</dbReference>
<feature type="transmembrane region" description="Helical" evidence="1">
    <location>
        <begin position="382"/>
        <end position="406"/>
    </location>
</feature>
<feature type="domain" description="Protein kinase" evidence="2">
    <location>
        <begin position="19"/>
        <end position="321"/>
    </location>
</feature>
<keyword evidence="1" id="KW-0472">Membrane</keyword>
<keyword evidence="1" id="KW-1133">Transmembrane helix</keyword>
<dbReference type="InterPro" id="IPR011009">
    <property type="entry name" value="Kinase-like_dom_sf"/>
</dbReference>
<proteinExistence type="predicted"/>